<evidence type="ECO:0000256" key="1">
    <source>
        <dbReference type="SAM" id="MobiDB-lite"/>
    </source>
</evidence>
<dbReference type="RefSeq" id="WP_344588265.1">
    <property type="nucleotide sequence ID" value="NZ_BAAARW010000006.1"/>
</dbReference>
<protein>
    <recommendedName>
        <fullName evidence="4">CsbD family protein</fullName>
    </recommendedName>
</protein>
<comment type="caution">
    <text evidence="2">The sequence shown here is derived from an EMBL/GenBank/DDBJ whole genome shotgun (WGS) entry which is preliminary data.</text>
</comment>
<sequence length="65" mass="7170">MVKSSMREAETEGQERLTAALGDGKSLVSERDSFGRELCNATGAITENLNTAKATLEELQERLRR</sequence>
<reference evidence="2 3" key="1">
    <citation type="journal article" date="2019" name="Int. J. Syst. Evol. Microbiol.">
        <title>The Global Catalogue of Microorganisms (GCM) 10K type strain sequencing project: providing services to taxonomists for standard genome sequencing and annotation.</title>
        <authorList>
            <consortium name="The Broad Institute Genomics Platform"/>
            <consortium name="The Broad Institute Genome Sequencing Center for Infectious Disease"/>
            <person name="Wu L."/>
            <person name="Ma J."/>
        </authorList>
    </citation>
    <scope>NUCLEOTIDE SEQUENCE [LARGE SCALE GENOMIC DNA]</scope>
    <source>
        <strain evidence="2 3">JCM 3325</strain>
    </source>
</reference>
<gene>
    <name evidence="2" type="ORF">GCM10010191_18790</name>
</gene>
<accession>A0ABN3IPL5</accession>
<evidence type="ECO:0000313" key="2">
    <source>
        <dbReference type="EMBL" id="GAA2410257.1"/>
    </source>
</evidence>
<evidence type="ECO:0008006" key="4">
    <source>
        <dbReference type="Google" id="ProtNLM"/>
    </source>
</evidence>
<name>A0ABN3IPL5_9ACTN</name>
<feature type="compositionally biased region" description="Basic and acidic residues" evidence="1">
    <location>
        <begin position="1"/>
        <end position="15"/>
    </location>
</feature>
<dbReference type="Proteomes" id="UP001501231">
    <property type="component" value="Unassembled WGS sequence"/>
</dbReference>
<evidence type="ECO:0000313" key="3">
    <source>
        <dbReference type="Proteomes" id="UP001501231"/>
    </source>
</evidence>
<dbReference type="EMBL" id="BAAARW010000006">
    <property type="protein sequence ID" value="GAA2410257.1"/>
    <property type="molecule type" value="Genomic_DNA"/>
</dbReference>
<keyword evidence="3" id="KW-1185">Reference proteome</keyword>
<proteinExistence type="predicted"/>
<feature type="region of interest" description="Disordered" evidence="1">
    <location>
        <begin position="1"/>
        <end position="26"/>
    </location>
</feature>
<organism evidence="2 3">
    <name type="scientific">Actinomadura vinacea</name>
    <dbReference type="NCBI Taxonomy" id="115336"/>
    <lineage>
        <taxon>Bacteria</taxon>
        <taxon>Bacillati</taxon>
        <taxon>Actinomycetota</taxon>
        <taxon>Actinomycetes</taxon>
        <taxon>Streptosporangiales</taxon>
        <taxon>Thermomonosporaceae</taxon>
        <taxon>Actinomadura</taxon>
    </lineage>
</organism>